<feature type="region of interest" description="Disordered" evidence="8">
    <location>
        <begin position="119"/>
        <end position="154"/>
    </location>
</feature>
<name>A0ABS8SV94_DATST</name>
<evidence type="ECO:0008006" key="11">
    <source>
        <dbReference type="Google" id="ProtNLM"/>
    </source>
</evidence>
<comment type="similarity">
    <text evidence="3">Belongs to the BIG GRAIN 1 (BG1) plant protein family.</text>
</comment>
<evidence type="ECO:0000256" key="1">
    <source>
        <dbReference type="ARBA" id="ARBA00002281"/>
    </source>
</evidence>
<evidence type="ECO:0000256" key="4">
    <source>
        <dbReference type="ARBA" id="ARBA00022448"/>
    </source>
</evidence>
<evidence type="ECO:0000256" key="6">
    <source>
        <dbReference type="ARBA" id="ARBA00023136"/>
    </source>
</evidence>
<evidence type="ECO:0000256" key="7">
    <source>
        <dbReference type="ARBA" id="ARBA00023294"/>
    </source>
</evidence>
<sequence>MDRYNYQRERVISHSSNPSFSSTLLDAIYRSIDQGEEEIVLYKETMRKKQSNDMDNFQKACMIEKWMEHKVSEKVVVRRKSVAEFERKSRNLINSSSSSSDSSCGGVFSSSETESAYNNNNGVNSSGSSSCYGLNRPKPIRTSISAPHPEKISKKQAKELNSYGDFGHNRTHMERDFAPKSKNETGFVKTKSKALKIYGDLKKVKQPISPGGRLASFLNSLFTAGNAKKPKVSSNSANASSSTCSSASSFSRSCLSKSTPKSSSNGTKRSVRFYPVSVIVDEDCQPCGHKNLYEEQKPNLESVKNIRNSINEELKFQAMEKNRRVEEAAKDLLRNYQRNSQIKKMEIFDDEDDEDAASCASSDLFELDNLSAIGIDSNRYLEELPVYETTHLDTNRAIANGFLL</sequence>
<keyword evidence="10" id="KW-1185">Reference proteome</keyword>
<proteinExistence type="inferred from homology"/>
<keyword evidence="4" id="KW-0813">Transport</keyword>
<evidence type="ECO:0000256" key="3">
    <source>
        <dbReference type="ARBA" id="ARBA00010067"/>
    </source>
</evidence>
<dbReference type="PANTHER" id="PTHR33541:SF28">
    <property type="entry name" value="PROTEIN BIG GRAIN 1-LIKE A"/>
    <property type="match status" value="1"/>
</dbReference>
<protein>
    <recommendedName>
        <fullName evidence="11">Protein BIG GRAIN 1-like B</fullName>
    </recommendedName>
</protein>
<feature type="region of interest" description="Disordered" evidence="8">
    <location>
        <begin position="92"/>
        <end position="111"/>
    </location>
</feature>
<feature type="compositionally biased region" description="Low complexity" evidence="8">
    <location>
        <begin position="119"/>
        <end position="130"/>
    </location>
</feature>
<feature type="compositionally biased region" description="Low complexity" evidence="8">
    <location>
        <begin position="95"/>
        <end position="111"/>
    </location>
</feature>
<evidence type="ECO:0000256" key="2">
    <source>
        <dbReference type="ARBA" id="ARBA00004236"/>
    </source>
</evidence>
<feature type="region of interest" description="Disordered" evidence="8">
    <location>
        <begin position="228"/>
        <end position="267"/>
    </location>
</feature>
<keyword evidence="5" id="KW-1003">Cell membrane</keyword>
<gene>
    <name evidence="9" type="ORF">HAX54_049070</name>
</gene>
<comment type="caution">
    <text evidence="9">The sequence shown here is derived from an EMBL/GenBank/DDBJ whole genome shotgun (WGS) entry which is preliminary data.</text>
</comment>
<organism evidence="9 10">
    <name type="scientific">Datura stramonium</name>
    <name type="common">Jimsonweed</name>
    <name type="synonym">Common thornapple</name>
    <dbReference type="NCBI Taxonomy" id="4076"/>
    <lineage>
        <taxon>Eukaryota</taxon>
        <taxon>Viridiplantae</taxon>
        <taxon>Streptophyta</taxon>
        <taxon>Embryophyta</taxon>
        <taxon>Tracheophyta</taxon>
        <taxon>Spermatophyta</taxon>
        <taxon>Magnoliopsida</taxon>
        <taxon>eudicotyledons</taxon>
        <taxon>Gunneridae</taxon>
        <taxon>Pentapetalae</taxon>
        <taxon>asterids</taxon>
        <taxon>lamiids</taxon>
        <taxon>Solanales</taxon>
        <taxon>Solanaceae</taxon>
        <taxon>Solanoideae</taxon>
        <taxon>Datureae</taxon>
        <taxon>Datura</taxon>
    </lineage>
</organism>
<dbReference type="EMBL" id="JACEIK010000824">
    <property type="protein sequence ID" value="MCD7462670.1"/>
    <property type="molecule type" value="Genomic_DNA"/>
</dbReference>
<comment type="function">
    <text evidence="1">Involved in auxin transport. Regulator of the auxin signaling pathway.</text>
</comment>
<feature type="compositionally biased region" description="Low complexity" evidence="8">
    <location>
        <begin position="232"/>
        <end position="264"/>
    </location>
</feature>
<accession>A0ABS8SV94</accession>
<reference evidence="9 10" key="1">
    <citation type="journal article" date="2021" name="BMC Genomics">
        <title>Datura genome reveals duplications of psychoactive alkaloid biosynthetic genes and high mutation rate following tissue culture.</title>
        <authorList>
            <person name="Rajewski A."/>
            <person name="Carter-House D."/>
            <person name="Stajich J."/>
            <person name="Litt A."/>
        </authorList>
    </citation>
    <scope>NUCLEOTIDE SEQUENCE [LARGE SCALE GENOMIC DNA]</scope>
    <source>
        <strain evidence="9">AR-01</strain>
    </source>
</reference>
<dbReference type="PANTHER" id="PTHR33541">
    <property type="entry name" value="PROTEIN BIG GRAIN 1-LIKE A-RELATED"/>
    <property type="match status" value="1"/>
</dbReference>
<dbReference type="InterPro" id="IPR039621">
    <property type="entry name" value="BG1-like"/>
</dbReference>
<evidence type="ECO:0000256" key="8">
    <source>
        <dbReference type="SAM" id="MobiDB-lite"/>
    </source>
</evidence>
<comment type="subcellular location">
    <subcellularLocation>
        <location evidence="2">Cell membrane</location>
    </subcellularLocation>
</comment>
<keyword evidence="6" id="KW-0472">Membrane</keyword>
<evidence type="ECO:0000256" key="5">
    <source>
        <dbReference type="ARBA" id="ARBA00022475"/>
    </source>
</evidence>
<evidence type="ECO:0000313" key="10">
    <source>
        <dbReference type="Proteomes" id="UP000823775"/>
    </source>
</evidence>
<evidence type="ECO:0000313" key="9">
    <source>
        <dbReference type="EMBL" id="MCD7462670.1"/>
    </source>
</evidence>
<keyword evidence="7" id="KW-0927">Auxin signaling pathway</keyword>
<dbReference type="Proteomes" id="UP000823775">
    <property type="component" value="Unassembled WGS sequence"/>
</dbReference>